<keyword evidence="11" id="KW-1185">Reference proteome</keyword>
<dbReference type="InterPro" id="IPR001851">
    <property type="entry name" value="ABC_transp_permease"/>
</dbReference>
<feature type="transmembrane region" description="Helical" evidence="9">
    <location>
        <begin position="62"/>
        <end position="81"/>
    </location>
</feature>
<dbReference type="PANTHER" id="PTHR11795:SF445">
    <property type="entry name" value="AMINO ACID ABC TRANSPORTER PERMEASE PROTEIN"/>
    <property type="match status" value="1"/>
</dbReference>
<evidence type="ECO:0000256" key="4">
    <source>
        <dbReference type="ARBA" id="ARBA00022692"/>
    </source>
</evidence>
<feature type="transmembrane region" description="Helical" evidence="9">
    <location>
        <begin position="12"/>
        <end position="32"/>
    </location>
</feature>
<dbReference type="EMBL" id="BROH01000018">
    <property type="protein sequence ID" value="GKY90124.1"/>
    <property type="molecule type" value="Genomic_DNA"/>
</dbReference>
<evidence type="ECO:0000256" key="7">
    <source>
        <dbReference type="ARBA" id="ARBA00023136"/>
    </source>
</evidence>
<sequence>MIDVVVQGVLLGGYYAILAAGLAFLYSVMGLFNLAHGSFAVLAAYFVVMLCDALGLDPFLAIALVVLALGVIGVVVERLVFEPSTRGGPLLSVLATFGLSVVLDNAMFQVFGANTRSLAPYIGDLSWASWELGDLYVGKLAVITLVAAVAVLGGLHLFLTHTGLGRAIRATAQDADTAGLVGIDPRRARTIAAAIAFMTIGLAGAALGMRATFTPYSGTPQLLFAFQAAVIGGSNSIWGTLIGGIVLGLSQTIGAEISTQGFFIAGNLVFFAVLFARLYGGSLRLPALILKRKV</sequence>
<evidence type="ECO:0000256" key="1">
    <source>
        <dbReference type="ARBA" id="ARBA00004651"/>
    </source>
</evidence>
<evidence type="ECO:0000256" key="6">
    <source>
        <dbReference type="ARBA" id="ARBA00022989"/>
    </source>
</evidence>
<dbReference type="RefSeq" id="WP_281844019.1">
    <property type="nucleotide sequence ID" value="NZ_BROH01000018.1"/>
</dbReference>
<keyword evidence="5" id="KW-0029">Amino-acid transport</keyword>
<feature type="transmembrane region" description="Helical" evidence="9">
    <location>
        <begin position="225"/>
        <end position="249"/>
    </location>
</feature>
<keyword evidence="3" id="KW-1003">Cell membrane</keyword>
<dbReference type="PANTHER" id="PTHR11795">
    <property type="entry name" value="BRANCHED-CHAIN AMINO ACID TRANSPORT SYSTEM PERMEASE PROTEIN LIVH"/>
    <property type="match status" value="1"/>
</dbReference>
<dbReference type="CDD" id="cd06582">
    <property type="entry name" value="TM_PBP1_LivH_like"/>
    <property type="match status" value="1"/>
</dbReference>
<organism evidence="10 11">
    <name type="scientific">Sinisalibacter aestuarii</name>
    <dbReference type="NCBI Taxonomy" id="2949426"/>
    <lineage>
        <taxon>Bacteria</taxon>
        <taxon>Pseudomonadati</taxon>
        <taxon>Pseudomonadota</taxon>
        <taxon>Alphaproteobacteria</taxon>
        <taxon>Rhodobacterales</taxon>
        <taxon>Roseobacteraceae</taxon>
        <taxon>Sinisalibacter</taxon>
    </lineage>
</organism>
<keyword evidence="2" id="KW-0813">Transport</keyword>
<dbReference type="Pfam" id="PF02653">
    <property type="entry name" value="BPD_transp_2"/>
    <property type="match status" value="1"/>
</dbReference>
<feature type="transmembrane region" description="Helical" evidence="9">
    <location>
        <begin position="261"/>
        <end position="280"/>
    </location>
</feature>
<protein>
    <submittedName>
        <fullName evidence="10">Branched-chain amino acid ABC transporter permease</fullName>
    </submittedName>
</protein>
<gene>
    <name evidence="10" type="ORF">STA1M1_39930</name>
</gene>
<name>A0ABQ5LYS6_9RHOB</name>
<evidence type="ECO:0000313" key="10">
    <source>
        <dbReference type="EMBL" id="GKY90124.1"/>
    </source>
</evidence>
<comment type="subcellular location">
    <subcellularLocation>
        <location evidence="1">Cell membrane</location>
        <topology evidence="1">Multi-pass membrane protein</topology>
    </subcellularLocation>
</comment>
<comment type="caution">
    <text evidence="10">The sequence shown here is derived from an EMBL/GenBank/DDBJ whole genome shotgun (WGS) entry which is preliminary data.</text>
</comment>
<evidence type="ECO:0000313" key="11">
    <source>
        <dbReference type="Proteomes" id="UP001144205"/>
    </source>
</evidence>
<feature type="transmembrane region" description="Helical" evidence="9">
    <location>
        <begin position="93"/>
        <end position="115"/>
    </location>
</feature>
<evidence type="ECO:0000256" key="3">
    <source>
        <dbReference type="ARBA" id="ARBA00022475"/>
    </source>
</evidence>
<feature type="transmembrane region" description="Helical" evidence="9">
    <location>
        <begin position="191"/>
        <end position="213"/>
    </location>
</feature>
<accession>A0ABQ5LYS6</accession>
<keyword evidence="4 9" id="KW-0812">Transmembrane</keyword>
<comment type="similarity">
    <text evidence="8">Belongs to the binding-protein-dependent transport system permease family. LivHM subfamily.</text>
</comment>
<evidence type="ECO:0000256" key="8">
    <source>
        <dbReference type="ARBA" id="ARBA00037998"/>
    </source>
</evidence>
<evidence type="ECO:0000256" key="5">
    <source>
        <dbReference type="ARBA" id="ARBA00022970"/>
    </source>
</evidence>
<evidence type="ECO:0000256" key="2">
    <source>
        <dbReference type="ARBA" id="ARBA00022448"/>
    </source>
</evidence>
<dbReference type="InterPro" id="IPR052157">
    <property type="entry name" value="BCAA_transport_permease"/>
</dbReference>
<dbReference type="Proteomes" id="UP001144205">
    <property type="component" value="Unassembled WGS sequence"/>
</dbReference>
<keyword evidence="7 9" id="KW-0472">Membrane</keyword>
<evidence type="ECO:0000256" key="9">
    <source>
        <dbReference type="SAM" id="Phobius"/>
    </source>
</evidence>
<keyword evidence="6 9" id="KW-1133">Transmembrane helix</keyword>
<reference evidence="10" key="1">
    <citation type="journal article" date="2023" name="Int. J. Syst. Evol. Microbiol.">
        <title>Sinisalibacter aestuarii sp. nov., isolated from estuarine sediment of the Arakawa River.</title>
        <authorList>
            <person name="Arafat S.T."/>
            <person name="Hirano S."/>
            <person name="Sato A."/>
            <person name="Takeuchi K."/>
            <person name="Yasuda T."/>
            <person name="Terahara T."/>
            <person name="Hamada M."/>
            <person name="Kobayashi T."/>
        </authorList>
    </citation>
    <scope>NUCLEOTIDE SEQUENCE</scope>
    <source>
        <strain evidence="10">B-399</strain>
    </source>
</reference>
<proteinExistence type="inferred from homology"/>
<feature type="transmembrane region" description="Helical" evidence="9">
    <location>
        <begin position="135"/>
        <end position="159"/>
    </location>
</feature>